<organism evidence="2 3">
    <name type="scientific">Cercospora berteroae</name>
    <dbReference type="NCBI Taxonomy" id="357750"/>
    <lineage>
        <taxon>Eukaryota</taxon>
        <taxon>Fungi</taxon>
        <taxon>Dikarya</taxon>
        <taxon>Ascomycota</taxon>
        <taxon>Pezizomycotina</taxon>
        <taxon>Dothideomycetes</taxon>
        <taxon>Dothideomycetidae</taxon>
        <taxon>Mycosphaerellales</taxon>
        <taxon>Mycosphaerellaceae</taxon>
        <taxon>Cercospora</taxon>
    </lineage>
</organism>
<dbReference type="OrthoDB" id="3268436at2759"/>
<evidence type="ECO:0000256" key="1">
    <source>
        <dbReference type="SAM" id="Coils"/>
    </source>
</evidence>
<comment type="caution">
    <text evidence="2">The sequence shown here is derived from an EMBL/GenBank/DDBJ whole genome shotgun (WGS) entry which is preliminary data.</text>
</comment>
<dbReference type="AlphaFoldDB" id="A0A2S6BXU6"/>
<evidence type="ECO:0000313" key="2">
    <source>
        <dbReference type="EMBL" id="PPJ52271.1"/>
    </source>
</evidence>
<evidence type="ECO:0000313" key="3">
    <source>
        <dbReference type="Proteomes" id="UP000237631"/>
    </source>
</evidence>
<proteinExistence type="predicted"/>
<feature type="coiled-coil region" evidence="1">
    <location>
        <begin position="78"/>
        <end position="119"/>
    </location>
</feature>
<keyword evidence="1" id="KW-0175">Coiled coil</keyword>
<dbReference type="Proteomes" id="UP000237631">
    <property type="component" value="Unassembled WGS sequence"/>
</dbReference>
<gene>
    <name evidence="2" type="ORF">CBER1_10262</name>
</gene>
<protein>
    <submittedName>
        <fullName evidence="2">Uncharacterized protein</fullName>
    </submittedName>
</protein>
<dbReference type="EMBL" id="PNEN01001709">
    <property type="protein sequence ID" value="PPJ52271.1"/>
    <property type="molecule type" value="Genomic_DNA"/>
</dbReference>
<name>A0A2S6BXU6_9PEZI</name>
<accession>A0A2S6BXU6</accession>
<sequence length="163" mass="18106">MSVATQEPDDSELPVPFDALWLELPSVDTLLAIDLTANSKAAPGTTAHTIYAFQVCLQEKNLALRNCVGRYCDLQEEHTELERLASAAKEQVTSLQLELAQARTDNARLAAKLKASKEVRSMADEDSMSGKWPEPDIFEFGHKKWHEFSCDPVLPRLPSPPTN</sequence>
<reference evidence="3" key="1">
    <citation type="journal article" date="2017" name="bioRxiv">
        <title>Conservation of a gene cluster reveals novel cercosporin biosynthetic mechanisms and extends production to the genus Colletotrichum.</title>
        <authorList>
            <person name="de Jonge R."/>
            <person name="Ebert M.K."/>
            <person name="Huitt-Roehl C.R."/>
            <person name="Pal P."/>
            <person name="Suttle J.C."/>
            <person name="Spanner R.E."/>
            <person name="Neubauer J.D."/>
            <person name="Jurick W.M.II."/>
            <person name="Stott K.A."/>
            <person name="Secor G.A."/>
            <person name="Thomma B.P.H.J."/>
            <person name="Van de Peer Y."/>
            <person name="Townsend C.A."/>
            <person name="Bolton M.D."/>
        </authorList>
    </citation>
    <scope>NUCLEOTIDE SEQUENCE [LARGE SCALE GENOMIC DNA]</scope>
    <source>
        <strain evidence="3">CBS538.71</strain>
    </source>
</reference>
<keyword evidence="3" id="KW-1185">Reference proteome</keyword>